<name>A0A8E2EZB7_9PEZI</name>
<dbReference type="Proteomes" id="UP000250140">
    <property type="component" value="Unassembled WGS sequence"/>
</dbReference>
<keyword evidence="3" id="KW-1185">Reference proteome</keyword>
<sequence length="218" mass="25053">MADAKNIYIVGAQCTGKTTLADALSKFFESPKNHYLHEGAVSKPYIIKEVARNVLREHKFTASDITSSKSRAAQLQRLILAAQYRIERETQRNGWFISDRSALDPIVYARFYVGDATANEMMNSEEWLEMREHMKQGLVFICESGVPWLFDDGTRLMPDDVSDWAKFHNLFCKMLDEAGIQYHVISKTMLALEERLAMVLNVWKEGESNETSLQMRDM</sequence>
<organism evidence="2 3">
    <name type="scientific">Glonium stellatum</name>
    <dbReference type="NCBI Taxonomy" id="574774"/>
    <lineage>
        <taxon>Eukaryota</taxon>
        <taxon>Fungi</taxon>
        <taxon>Dikarya</taxon>
        <taxon>Ascomycota</taxon>
        <taxon>Pezizomycotina</taxon>
        <taxon>Dothideomycetes</taxon>
        <taxon>Pleosporomycetidae</taxon>
        <taxon>Gloniales</taxon>
        <taxon>Gloniaceae</taxon>
        <taxon>Glonium</taxon>
    </lineage>
</organism>
<dbReference type="OrthoDB" id="6118920at2759"/>
<dbReference type="InterPro" id="IPR027417">
    <property type="entry name" value="P-loop_NTPase"/>
</dbReference>
<dbReference type="SUPFAM" id="SSF52540">
    <property type="entry name" value="P-loop containing nucleoside triphosphate hydrolases"/>
    <property type="match status" value="1"/>
</dbReference>
<dbReference type="EMBL" id="KV749875">
    <property type="protein sequence ID" value="OCL07425.1"/>
    <property type="molecule type" value="Genomic_DNA"/>
</dbReference>
<reference evidence="2 3" key="1">
    <citation type="journal article" date="2016" name="Nat. Commun.">
        <title>Ectomycorrhizal ecology is imprinted in the genome of the dominant symbiotic fungus Cenococcum geophilum.</title>
        <authorList>
            <consortium name="DOE Joint Genome Institute"/>
            <person name="Peter M."/>
            <person name="Kohler A."/>
            <person name="Ohm R.A."/>
            <person name="Kuo A."/>
            <person name="Krutzmann J."/>
            <person name="Morin E."/>
            <person name="Arend M."/>
            <person name="Barry K.W."/>
            <person name="Binder M."/>
            <person name="Choi C."/>
            <person name="Clum A."/>
            <person name="Copeland A."/>
            <person name="Grisel N."/>
            <person name="Haridas S."/>
            <person name="Kipfer T."/>
            <person name="LaButti K."/>
            <person name="Lindquist E."/>
            <person name="Lipzen A."/>
            <person name="Maire R."/>
            <person name="Meier B."/>
            <person name="Mihaltcheva S."/>
            <person name="Molinier V."/>
            <person name="Murat C."/>
            <person name="Poggeler S."/>
            <person name="Quandt C.A."/>
            <person name="Sperisen C."/>
            <person name="Tritt A."/>
            <person name="Tisserant E."/>
            <person name="Crous P.W."/>
            <person name="Henrissat B."/>
            <person name="Nehls U."/>
            <person name="Egli S."/>
            <person name="Spatafora J.W."/>
            <person name="Grigoriev I.V."/>
            <person name="Martin F.M."/>
        </authorList>
    </citation>
    <scope>NUCLEOTIDE SEQUENCE [LARGE SCALE GENOMIC DNA]</scope>
    <source>
        <strain evidence="2 3">CBS 207.34</strain>
    </source>
</reference>
<dbReference type="Gene3D" id="3.40.50.300">
    <property type="entry name" value="P-loop containing nucleotide triphosphate hydrolases"/>
    <property type="match status" value="1"/>
</dbReference>
<evidence type="ECO:0000259" key="1">
    <source>
        <dbReference type="Pfam" id="PF13521"/>
    </source>
</evidence>
<protein>
    <recommendedName>
        <fullName evidence="1">NadR/Ttd14 AAA domain-containing protein</fullName>
    </recommendedName>
</protein>
<gene>
    <name evidence="2" type="ORF">AOQ84DRAFT_389513</name>
</gene>
<feature type="domain" description="NadR/Ttd14 AAA" evidence="1">
    <location>
        <begin position="7"/>
        <end position="188"/>
    </location>
</feature>
<accession>A0A8E2EZB7</accession>
<evidence type="ECO:0000313" key="2">
    <source>
        <dbReference type="EMBL" id="OCL07425.1"/>
    </source>
</evidence>
<evidence type="ECO:0000313" key="3">
    <source>
        <dbReference type="Proteomes" id="UP000250140"/>
    </source>
</evidence>
<dbReference type="InterPro" id="IPR038727">
    <property type="entry name" value="NadR/Ttd14_AAA_dom"/>
</dbReference>
<dbReference type="Pfam" id="PF13521">
    <property type="entry name" value="AAA_28"/>
    <property type="match status" value="1"/>
</dbReference>
<proteinExistence type="predicted"/>
<dbReference type="AlphaFoldDB" id="A0A8E2EZB7"/>